<accession>A0A4R3NDG3</accession>
<protein>
    <submittedName>
        <fullName evidence="2">Uncharacterized protein</fullName>
    </submittedName>
</protein>
<comment type="caution">
    <text evidence="2">The sequence shown here is derived from an EMBL/GenBank/DDBJ whole genome shotgun (WGS) entry which is preliminary data.</text>
</comment>
<dbReference type="AlphaFoldDB" id="A0A4R3NDG3"/>
<proteinExistence type="predicted"/>
<evidence type="ECO:0000256" key="1">
    <source>
        <dbReference type="SAM" id="MobiDB-lite"/>
    </source>
</evidence>
<dbReference type="Proteomes" id="UP000295097">
    <property type="component" value="Unassembled WGS sequence"/>
</dbReference>
<dbReference type="OrthoDB" id="6871774at2"/>
<sequence length="246" mass="28130">MISTHIDIDLTRFEAKLTSAQRRELPKAEMLALNWLAYDGMKAVRSKMKVVFDRPTPYAMRGIIYDKASLADRTASVVATGDRTKGGLPATAFLGPEIHGGMRRHKAFEEQLIGRGMMARNEVAVPARMAPLDRYGNMTKGFLNRVMRDLRIDYRGTGATRVPKNSSRRKRKAKPNQYFVPQGRPDLIKGIWFSGRGEGGREFYPVILFVKATSYRERLKLQKIVTELVRSKKDRTFKRAFRKVFD</sequence>
<dbReference type="EMBL" id="SMAR01000051">
    <property type="protein sequence ID" value="TCT29616.1"/>
    <property type="molecule type" value="Genomic_DNA"/>
</dbReference>
<feature type="region of interest" description="Disordered" evidence="1">
    <location>
        <begin position="158"/>
        <end position="178"/>
    </location>
</feature>
<dbReference type="RefSeq" id="WP_132314113.1">
    <property type="nucleotide sequence ID" value="NZ_SMAR01000051.1"/>
</dbReference>
<name>A0A4R3NDG3_9HYPH</name>
<evidence type="ECO:0000313" key="3">
    <source>
        <dbReference type="Proteomes" id="UP000295097"/>
    </source>
</evidence>
<gene>
    <name evidence="2" type="ORF">EDC90_105113</name>
</gene>
<reference evidence="2 3" key="1">
    <citation type="submission" date="2019-03" db="EMBL/GenBank/DDBJ databases">
        <title>Freshwater and sediment microbial communities from various areas in North America, analyzing microbe dynamics in response to fracking.</title>
        <authorList>
            <person name="Lamendella R."/>
        </authorList>
    </citation>
    <scope>NUCLEOTIDE SEQUENCE [LARGE SCALE GENOMIC DNA]</scope>
    <source>
        <strain evidence="2 3">175.2</strain>
    </source>
</reference>
<keyword evidence="3" id="KW-1185">Reference proteome</keyword>
<evidence type="ECO:0000313" key="2">
    <source>
        <dbReference type="EMBL" id="TCT29616.1"/>
    </source>
</evidence>
<organism evidence="2 3">
    <name type="scientific">Martelella mediterranea</name>
    <dbReference type="NCBI Taxonomy" id="293089"/>
    <lineage>
        <taxon>Bacteria</taxon>
        <taxon>Pseudomonadati</taxon>
        <taxon>Pseudomonadota</taxon>
        <taxon>Alphaproteobacteria</taxon>
        <taxon>Hyphomicrobiales</taxon>
        <taxon>Aurantimonadaceae</taxon>
        <taxon>Martelella</taxon>
    </lineage>
</organism>